<protein>
    <submittedName>
        <fullName evidence="1">Uncharacterized protein</fullName>
    </submittedName>
</protein>
<dbReference type="AlphaFoldDB" id="A0A6C0AEJ5"/>
<name>A0A6C0AEJ5_9ZZZZ</name>
<accession>A0A6C0AEJ5</accession>
<proteinExistence type="predicted"/>
<dbReference type="EMBL" id="MN740593">
    <property type="protein sequence ID" value="QHS77863.1"/>
    <property type="molecule type" value="Genomic_DNA"/>
</dbReference>
<sequence>MFSDLYKSMFKERINEFTALDHLHDPEWFDINWDTLVIYFIKEKDFRSFIKYNLLRNPEVKMLDVLFKHKFSFLDTRLVNLWTKDINLEVFKWIIDNKIFLEEDLKNKQICNRLLNQGNQISFDKFKYAFESGFPFFVEYSITISDIEVAEQIWQYLNSRNIQAKYTLGLNIRDLTFLKNYIEWIKSHGIEEFSLFLMVDSVAKNIGVSGLELLLENGYIRKGQLFELKKFSQEVVNWLLCHDFQEFYQEVVYHTGKI</sequence>
<organism evidence="1">
    <name type="scientific">viral metagenome</name>
    <dbReference type="NCBI Taxonomy" id="1070528"/>
    <lineage>
        <taxon>unclassified sequences</taxon>
        <taxon>metagenomes</taxon>
        <taxon>organismal metagenomes</taxon>
    </lineage>
</organism>
<evidence type="ECO:0000313" key="1">
    <source>
        <dbReference type="EMBL" id="QHS77863.1"/>
    </source>
</evidence>
<reference evidence="1" key="1">
    <citation type="journal article" date="2020" name="Nature">
        <title>Giant virus diversity and host interactions through global metagenomics.</title>
        <authorList>
            <person name="Schulz F."/>
            <person name="Roux S."/>
            <person name="Paez-Espino D."/>
            <person name="Jungbluth S."/>
            <person name="Walsh D.A."/>
            <person name="Denef V.J."/>
            <person name="McMahon K.D."/>
            <person name="Konstantinidis K.T."/>
            <person name="Eloe-Fadrosh E.A."/>
            <person name="Kyrpides N.C."/>
            <person name="Woyke T."/>
        </authorList>
    </citation>
    <scope>NUCLEOTIDE SEQUENCE</scope>
    <source>
        <strain evidence="1">GVMAG-S-1021933-23</strain>
    </source>
</reference>